<organism evidence="3">
    <name type="scientific">Micromonas pusilla (strain CCMP1545)</name>
    <name type="common">Picoplanktonic green alga</name>
    <dbReference type="NCBI Taxonomy" id="564608"/>
    <lineage>
        <taxon>Eukaryota</taxon>
        <taxon>Viridiplantae</taxon>
        <taxon>Chlorophyta</taxon>
        <taxon>Mamiellophyceae</taxon>
        <taxon>Mamiellales</taxon>
        <taxon>Mamiellaceae</taxon>
        <taxon>Micromonas</taxon>
    </lineage>
</organism>
<dbReference type="Proteomes" id="UP000001876">
    <property type="component" value="Unassembled WGS sequence"/>
</dbReference>
<gene>
    <name evidence="2" type="ORF">MICPUCDRAFT_53742</name>
</gene>
<feature type="region of interest" description="Disordered" evidence="1">
    <location>
        <begin position="230"/>
        <end position="266"/>
    </location>
</feature>
<feature type="compositionally biased region" description="Low complexity" evidence="1">
    <location>
        <begin position="1"/>
        <end position="13"/>
    </location>
</feature>
<evidence type="ECO:0000256" key="1">
    <source>
        <dbReference type="SAM" id="MobiDB-lite"/>
    </source>
</evidence>
<evidence type="ECO:0000313" key="2">
    <source>
        <dbReference type="EMBL" id="EEH51546.1"/>
    </source>
</evidence>
<dbReference type="GeneID" id="9689559"/>
<keyword evidence="3" id="KW-1185">Reference proteome</keyword>
<dbReference type="AlphaFoldDB" id="C1N7L4"/>
<feature type="region of interest" description="Disordered" evidence="1">
    <location>
        <begin position="1"/>
        <end position="40"/>
    </location>
</feature>
<name>C1N7L4_MICPC</name>
<protein>
    <submittedName>
        <fullName evidence="2">Predicted protein</fullName>
    </submittedName>
</protein>
<reference evidence="2 3" key="1">
    <citation type="journal article" date="2009" name="Science">
        <title>Green evolution and dynamic adaptations revealed by genomes of the marine picoeukaryotes Micromonas.</title>
        <authorList>
            <person name="Worden A.Z."/>
            <person name="Lee J.H."/>
            <person name="Mock T."/>
            <person name="Rouze P."/>
            <person name="Simmons M.P."/>
            <person name="Aerts A.L."/>
            <person name="Allen A.E."/>
            <person name="Cuvelier M.L."/>
            <person name="Derelle E."/>
            <person name="Everett M.V."/>
            <person name="Foulon E."/>
            <person name="Grimwood J."/>
            <person name="Gundlach H."/>
            <person name="Henrissat B."/>
            <person name="Napoli C."/>
            <person name="McDonald S.M."/>
            <person name="Parker M.S."/>
            <person name="Rombauts S."/>
            <person name="Salamov A."/>
            <person name="Von Dassow P."/>
            <person name="Badger J.H."/>
            <person name="Coutinho P.M."/>
            <person name="Demir E."/>
            <person name="Dubchak I."/>
            <person name="Gentemann C."/>
            <person name="Eikrem W."/>
            <person name="Gready J.E."/>
            <person name="John U."/>
            <person name="Lanier W."/>
            <person name="Lindquist E.A."/>
            <person name="Lucas S."/>
            <person name="Mayer K.F."/>
            <person name="Moreau H."/>
            <person name="Not F."/>
            <person name="Otillar R."/>
            <person name="Panaud O."/>
            <person name="Pangilinan J."/>
            <person name="Paulsen I."/>
            <person name="Piegu B."/>
            <person name="Poliakov A."/>
            <person name="Robbens S."/>
            <person name="Schmutz J."/>
            <person name="Toulza E."/>
            <person name="Wyss T."/>
            <person name="Zelensky A."/>
            <person name="Zhou K."/>
            <person name="Armbrust E.V."/>
            <person name="Bhattacharya D."/>
            <person name="Goodenough U.W."/>
            <person name="Van de Peer Y."/>
            <person name="Grigoriev I.V."/>
        </authorList>
    </citation>
    <scope>NUCLEOTIDE SEQUENCE [LARGE SCALE GENOMIC DNA]</scope>
    <source>
        <strain evidence="2 3">CCMP1545</strain>
    </source>
</reference>
<proteinExistence type="predicted"/>
<dbReference type="EMBL" id="GG663750">
    <property type="protein sequence ID" value="EEH51546.1"/>
    <property type="molecule type" value="Genomic_DNA"/>
</dbReference>
<sequence>MKRHFLAAPTRALPTPPRMKPPDPASVGAYPGANDASSRDYSKWDDAISVERVRQLRDEGWCVVDDFLGGGGASSSSSDATSRGADGADVASGERWATAIRDEIKWLSGTGLMRPNRTHFANPKGERHLFAKPNVYETDLHEEEIRVLCPELDALFRESATRLANAFTARIDELSAMEYREANEQQEAMDKHKAELFSPSRARILDCHEHHPDHPDHPVRRHSELTREVGDYEHISEPRAPSEANSEDEDESPSPPGGASVKAPGAFCYHTGPHTTAFAW</sequence>
<evidence type="ECO:0000313" key="3">
    <source>
        <dbReference type="Proteomes" id="UP000001876"/>
    </source>
</evidence>
<dbReference type="KEGG" id="mpp:MICPUCDRAFT_53742"/>
<accession>C1N7L4</accession>
<feature type="compositionally biased region" description="Pro residues" evidence="1">
    <location>
        <begin position="14"/>
        <end position="24"/>
    </location>
</feature>
<dbReference type="RefSeq" id="XP_003063924.1">
    <property type="nucleotide sequence ID" value="XM_003063878.1"/>
</dbReference>